<feature type="transmembrane region" description="Helical" evidence="7">
    <location>
        <begin position="34"/>
        <end position="56"/>
    </location>
</feature>
<dbReference type="GO" id="GO:0005886">
    <property type="term" value="C:plasma membrane"/>
    <property type="evidence" value="ECO:0007669"/>
    <property type="project" value="UniProtKB-SubCell"/>
</dbReference>
<name>A0A848DR59_9PSEU</name>
<evidence type="ECO:0000313" key="9">
    <source>
        <dbReference type="EMBL" id="NMH95003.1"/>
    </source>
</evidence>
<evidence type="ECO:0000259" key="8">
    <source>
        <dbReference type="Pfam" id="PF09924"/>
    </source>
</evidence>
<dbReference type="PANTHER" id="PTHR34697:SF2">
    <property type="entry name" value="PHOSPHATIDYLGLYCEROL LYSYLTRANSFERASE"/>
    <property type="match status" value="1"/>
</dbReference>
<keyword evidence="4 7" id="KW-1133">Transmembrane helix</keyword>
<dbReference type="RefSeq" id="WP_169415673.1">
    <property type="nucleotide sequence ID" value="NZ_JAAXKZ010000147.1"/>
</dbReference>
<feature type="transmembrane region" description="Helical" evidence="7">
    <location>
        <begin position="107"/>
        <end position="127"/>
    </location>
</feature>
<reference evidence="9 10" key="1">
    <citation type="submission" date="2020-04" db="EMBL/GenBank/DDBJ databases">
        <authorList>
            <person name="Klaysubun C."/>
            <person name="Duangmal K."/>
            <person name="Lipun K."/>
        </authorList>
    </citation>
    <scope>NUCLEOTIDE SEQUENCE [LARGE SCALE GENOMIC DNA]</scope>
    <source>
        <strain evidence="9 10">DSM 45300</strain>
    </source>
</reference>
<proteinExistence type="predicted"/>
<dbReference type="GO" id="GO:0016755">
    <property type="term" value="F:aminoacyltransferase activity"/>
    <property type="evidence" value="ECO:0007669"/>
    <property type="project" value="TreeGrafter"/>
</dbReference>
<gene>
    <name evidence="9" type="ORF">HF519_26250</name>
</gene>
<keyword evidence="10" id="KW-1185">Reference proteome</keyword>
<evidence type="ECO:0000313" key="10">
    <source>
        <dbReference type="Proteomes" id="UP000586918"/>
    </source>
</evidence>
<feature type="region of interest" description="Disordered" evidence="6">
    <location>
        <begin position="1"/>
        <end position="28"/>
    </location>
</feature>
<evidence type="ECO:0000256" key="5">
    <source>
        <dbReference type="ARBA" id="ARBA00023136"/>
    </source>
</evidence>
<dbReference type="InterPro" id="IPR024320">
    <property type="entry name" value="LPG_synthase_C"/>
</dbReference>
<protein>
    <submittedName>
        <fullName evidence="9">DUF2156 domain-containing protein</fullName>
    </submittedName>
</protein>
<dbReference type="InterPro" id="IPR051211">
    <property type="entry name" value="PG_lysyltransferase"/>
</dbReference>
<dbReference type="EMBL" id="JAAXKZ010000147">
    <property type="protein sequence ID" value="NMH95003.1"/>
    <property type="molecule type" value="Genomic_DNA"/>
</dbReference>
<organism evidence="9 10">
    <name type="scientific">Pseudonocardia bannensis</name>
    <dbReference type="NCBI Taxonomy" id="630973"/>
    <lineage>
        <taxon>Bacteria</taxon>
        <taxon>Bacillati</taxon>
        <taxon>Actinomycetota</taxon>
        <taxon>Actinomycetes</taxon>
        <taxon>Pseudonocardiales</taxon>
        <taxon>Pseudonocardiaceae</taxon>
        <taxon>Pseudonocardia</taxon>
    </lineage>
</organism>
<evidence type="ECO:0000256" key="3">
    <source>
        <dbReference type="ARBA" id="ARBA00022692"/>
    </source>
</evidence>
<keyword evidence="2" id="KW-1003">Cell membrane</keyword>
<feature type="transmembrane region" description="Helical" evidence="7">
    <location>
        <begin position="224"/>
        <end position="245"/>
    </location>
</feature>
<dbReference type="Pfam" id="PF09924">
    <property type="entry name" value="LPG_synthase_C"/>
    <property type="match status" value="1"/>
</dbReference>
<dbReference type="GO" id="GO:0055091">
    <property type="term" value="P:phospholipid homeostasis"/>
    <property type="evidence" value="ECO:0007669"/>
    <property type="project" value="TreeGrafter"/>
</dbReference>
<feature type="transmembrane region" description="Helical" evidence="7">
    <location>
        <begin position="164"/>
        <end position="185"/>
    </location>
</feature>
<comment type="subcellular location">
    <subcellularLocation>
        <location evidence="1">Cell membrane</location>
        <topology evidence="1">Multi-pass membrane protein</topology>
    </subcellularLocation>
</comment>
<dbReference type="AlphaFoldDB" id="A0A848DR59"/>
<dbReference type="PANTHER" id="PTHR34697">
    <property type="entry name" value="PHOSPHATIDYLGLYCEROL LYSYLTRANSFERASE"/>
    <property type="match status" value="1"/>
</dbReference>
<feature type="domain" description="Phosphatidylglycerol lysyltransferase C-terminal" evidence="8">
    <location>
        <begin position="263"/>
        <end position="561"/>
    </location>
</feature>
<evidence type="ECO:0000256" key="2">
    <source>
        <dbReference type="ARBA" id="ARBA00022475"/>
    </source>
</evidence>
<evidence type="ECO:0000256" key="1">
    <source>
        <dbReference type="ARBA" id="ARBA00004651"/>
    </source>
</evidence>
<accession>A0A848DR59</accession>
<keyword evidence="5 7" id="KW-0472">Membrane</keyword>
<evidence type="ECO:0000256" key="7">
    <source>
        <dbReference type="SAM" id="Phobius"/>
    </source>
</evidence>
<evidence type="ECO:0000256" key="6">
    <source>
        <dbReference type="SAM" id="MobiDB-lite"/>
    </source>
</evidence>
<feature type="compositionally biased region" description="Pro residues" evidence="6">
    <location>
        <begin position="12"/>
        <end position="21"/>
    </location>
</feature>
<feature type="transmembrane region" description="Helical" evidence="7">
    <location>
        <begin position="133"/>
        <end position="152"/>
    </location>
</feature>
<evidence type="ECO:0000256" key="4">
    <source>
        <dbReference type="ARBA" id="ARBA00022989"/>
    </source>
</evidence>
<keyword evidence="3 7" id="KW-0812">Transmembrane</keyword>
<sequence>MARPELSRSCPEGPPRAPARPDPAAQRRRRAGTAAIRAVVWSTRLVAVLTLATALFPTPRRVLGGELRSVLGLPPAAGLAGVVITLVAGVGLLLLATGLRRRKHRAWALAVGLTAVLTIVNLLHGAVSGHGVVAGLTSAGLLVALVMCRRWFVARPDPGGLGRALLVLTQLAAAGFGLVWLLIALDDRRVVGHPGAAAQAEHAALSLVGVSGPVQFRAGWLDDLTATVGLAFGVAAVLAAGYFLLRSPEPRPRLTADDESRLRSLLARHGGRDSLGYFALRRDKGAVFSPTGKSAVSYRALVGVALASGDPVGDVEAWPGAIEAFLAECVAHGWVPAVLGCSERGATAWARAGLDALELGDEAVLDVAGFSLEGRPMRGIRQAAARVKRAGYSVRVRRLAEVGDADAGELAALASSWRGGDVERGYSMALSRVCDPADPAAVVVTAELDGRVRGLLQFVPWGSDGLSLDLMRRDPDADNGVNELMIVELLATAPSLGVARVSLNFAVFRAALERGERIGAGPVARLWARVLRIASRWWQIDSLYRFNAKFRPVWAPRFVAFPRARDLPRILVAALEAEGFGGRPPAALRLLRR</sequence>
<dbReference type="Proteomes" id="UP000586918">
    <property type="component" value="Unassembled WGS sequence"/>
</dbReference>
<comment type="caution">
    <text evidence="9">The sequence shown here is derived from an EMBL/GenBank/DDBJ whole genome shotgun (WGS) entry which is preliminary data.</text>
</comment>
<feature type="transmembrane region" description="Helical" evidence="7">
    <location>
        <begin position="76"/>
        <end position="95"/>
    </location>
</feature>